<feature type="domain" description="Phosphoribosylformylglycinamidine synthase linker" evidence="17">
    <location>
        <begin position="171"/>
        <end position="220"/>
    </location>
</feature>
<dbReference type="GO" id="GO:0005737">
    <property type="term" value="C:cytoplasm"/>
    <property type="evidence" value="ECO:0007669"/>
    <property type="project" value="UniProtKB-SubCell"/>
</dbReference>
<evidence type="ECO:0000256" key="13">
    <source>
        <dbReference type="ARBA" id="ARBA00057317"/>
    </source>
</evidence>
<keyword evidence="5 14" id="KW-0436">Ligase</keyword>
<evidence type="ECO:0000256" key="9">
    <source>
        <dbReference type="ARBA" id="ARBA00022840"/>
    </source>
</evidence>
<feature type="binding site" evidence="14">
    <location>
        <position position="885"/>
    </location>
    <ligand>
        <name>ATP</name>
        <dbReference type="ChEBI" id="CHEBI:30616"/>
    </ligand>
</feature>
<evidence type="ECO:0000256" key="14">
    <source>
        <dbReference type="HAMAP-Rule" id="MF_00419"/>
    </source>
</evidence>
<gene>
    <name evidence="14 20" type="primary">purL</name>
    <name evidence="20" type="synonym">purI</name>
    <name evidence="20" type="ORF">GN242_05115</name>
</gene>
<evidence type="ECO:0000256" key="15">
    <source>
        <dbReference type="SAM" id="MobiDB-lite"/>
    </source>
</evidence>
<evidence type="ECO:0000259" key="18">
    <source>
        <dbReference type="Pfam" id="PF18076"/>
    </source>
</evidence>
<feature type="active site" evidence="14">
    <location>
        <position position="1259"/>
    </location>
</feature>
<dbReference type="RefSeq" id="WP_156286998.1">
    <property type="nucleotide sequence ID" value="NZ_CP046509.1"/>
</dbReference>
<evidence type="ECO:0000256" key="6">
    <source>
        <dbReference type="ARBA" id="ARBA00022723"/>
    </source>
</evidence>
<dbReference type="SUPFAM" id="SSF55326">
    <property type="entry name" value="PurM N-terminal domain-like"/>
    <property type="match status" value="2"/>
</dbReference>
<keyword evidence="4 14" id="KW-0963">Cytoplasm</keyword>
<comment type="similarity">
    <text evidence="3 14">In the N-terminal section; belongs to the FGAMS family.</text>
</comment>
<sequence>MMEILRGSPALSAFRINKLLARFQDAHLPVSDIYAEYVHFADVSASLSEDEKSRLQRLLKYGPSLAEHTPEGRLLLVTPRPGTISPWSSKATDIAHNCDLPQVVRLERGMAFYVQAPQLTEAQWGELAALLHDRMMETVFADLNQAEALFAHHQPAPLQSVDVLGEGRNALVQANIKLGLALADDEIDYLLDAFEKLGRNPNDIELYMFAQANSEHCRHKIFNADWVIDGKPQPKSLFKMIKNTFEKTPDHVLSAYKDNAAVMEGSQVGRFYADPQGHYDFHQEDAHILMKVETHNHPTAISPWPGAATGSGGEIRDEGATGRGAKPKAGLVGFSVSNLRIPGFEQPWEEDFGKPDRIVTALDIMTEGPLGGAAFNNEFGRPALNGYFRTYEERVNSHNGEELRGYHKPVMLAGGIGNIRADHVQKGEITIGAKLIVLGGPAMNIGLGGGAASSMASGQSDADLDFASVQRDNPEMERRCQEVIDRCWQLGEENPILFIHDVGAGGLSNAMPELVSDGERGGRFNLRDILNDEPGMSPLEVWCNESQERYVLAVSPDSLPLFDALCKRERAPYAVIGEATEEMHLSLSDSHFGNTPIDMPLDVLLGKTPKMTRDVTTLKVKGEALVRDGISVADAVNRVLHLPTVAEKTFLITIGDRSVTGMVARDQMVGPWQIPVANCAVTTASLDSYYGEAMALGERAPVALLDFAASGRLAVGEAITNIAATEIGPLTRIKLSANWMAAAGHPGEDAGLYEAVKAVGEELCPALGITIPVGKDSMSMKTRWQQGSEQREMTSPLSLVITAFARVEDVRKTVTPQLQTVDNALLLIDLGKGVNALGATALSQVYRQLGDKPADVRDVQQLAGFYNAIQALVADSKLLAYHDRSDGGLLVTLAEMAFTGHCGVEADIAALGSDSLAALFNEELGAVIQVAAADLAAVEQIFAAHGLADCVHVLGKAVSGDRFVITSGDSAVYSESRTTLRTWWAETTWQMQRLRDNPNCADQEHEAKKDDRDPGLNVALTFKPQEDIAAPYIASGARPKVAVLREQGVNSHVEMAAAFHRAGFDAVDVHMSDLLAGRRGLDDVQALVACGGFSYGDVLGAGEGWAKSILFNARVRDEFETFFHRPQTLALGVCNGCQMMSNLRELIPGSEEWPRFVRNQSERFEARFSLVEVAASPSLLLDGMVGSRMPIAVSHGEGFVEVRSDAHLAQLESKGLVALRFVDNFGKVTQQYPANPNGSPNGITAVTNESGRVTIMMPHPERVYRTVSNSWHPAEWGEDSPWMRIFRNARKQLG</sequence>
<keyword evidence="10 14" id="KW-0460">Magnesium</keyword>
<dbReference type="Gene3D" id="3.30.1330.10">
    <property type="entry name" value="PurM-like, N-terminal domain"/>
    <property type="match status" value="2"/>
</dbReference>
<comment type="subcellular location">
    <subcellularLocation>
        <location evidence="1 14">Cytoplasm</location>
    </subcellularLocation>
</comment>
<feature type="binding site" evidence="14">
    <location>
        <begin position="306"/>
        <end position="317"/>
    </location>
    <ligand>
        <name>ATP</name>
        <dbReference type="ChEBI" id="CHEBI:30616"/>
    </ligand>
</feature>
<evidence type="ECO:0000259" key="19">
    <source>
        <dbReference type="Pfam" id="PF22689"/>
    </source>
</evidence>
<keyword evidence="6 14" id="KW-0479">Metal-binding</keyword>
<dbReference type="KEGG" id="erwi:GN242_05115"/>
<dbReference type="InterPro" id="IPR010073">
    <property type="entry name" value="PurL_large"/>
</dbReference>
<dbReference type="SUPFAM" id="SSF82697">
    <property type="entry name" value="PurS-like"/>
    <property type="match status" value="1"/>
</dbReference>
<dbReference type="GO" id="GO:0004642">
    <property type="term" value="F:phosphoribosylformylglycinamidine synthase activity"/>
    <property type="evidence" value="ECO:0007669"/>
    <property type="project" value="UniProtKB-UniRule"/>
</dbReference>
<evidence type="ECO:0000256" key="5">
    <source>
        <dbReference type="ARBA" id="ARBA00022598"/>
    </source>
</evidence>
<dbReference type="Pfam" id="PF13507">
    <property type="entry name" value="GATase_5"/>
    <property type="match status" value="1"/>
</dbReference>
<comment type="caution">
    <text evidence="14">Lacks conserved residue(s) required for the propagation of feature annotation.</text>
</comment>
<dbReference type="GO" id="GO:0046872">
    <property type="term" value="F:metal ion binding"/>
    <property type="evidence" value="ECO:0007669"/>
    <property type="project" value="UniProtKB-KW"/>
</dbReference>
<dbReference type="NCBIfam" id="NF003672">
    <property type="entry name" value="PRK05297.1"/>
    <property type="match status" value="1"/>
</dbReference>
<evidence type="ECO:0000256" key="4">
    <source>
        <dbReference type="ARBA" id="ARBA00022490"/>
    </source>
</evidence>
<feature type="domain" description="PurM-like C-terminal" evidence="16">
    <location>
        <begin position="823"/>
        <end position="965"/>
    </location>
</feature>
<dbReference type="FunFam" id="3.90.650.10:FF:000002">
    <property type="entry name" value="Phosphoribosylformylglycinamidine synthase"/>
    <property type="match status" value="1"/>
</dbReference>
<evidence type="ECO:0000256" key="7">
    <source>
        <dbReference type="ARBA" id="ARBA00022741"/>
    </source>
</evidence>
<dbReference type="Gene3D" id="1.10.8.750">
    <property type="entry name" value="Phosphoribosylformylglycinamidine synthase, linker domain"/>
    <property type="match status" value="1"/>
</dbReference>
<feature type="domain" description="PurM-like C-terminal" evidence="16">
    <location>
        <begin position="432"/>
        <end position="587"/>
    </location>
</feature>
<dbReference type="Gene3D" id="3.40.50.880">
    <property type="match status" value="1"/>
</dbReference>
<dbReference type="SUPFAM" id="SSF109736">
    <property type="entry name" value="FGAM synthase PurL, linker domain"/>
    <property type="match status" value="1"/>
</dbReference>
<comment type="pathway">
    <text evidence="2 14">Purine metabolism; IMP biosynthesis via de novo pathway; 5-amino-1-(5-phospho-D-ribosyl)imidazole from N(2)-formyl-N(1)-(5-phospho-D-ribosyl)glycinamide: step 1/2.</text>
</comment>
<dbReference type="FunFam" id="1.10.8.750:FF:000002">
    <property type="entry name" value="Phosphoribosylformylglycinamidine synthase"/>
    <property type="match status" value="1"/>
</dbReference>
<evidence type="ECO:0000256" key="12">
    <source>
        <dbReference type="ARBA" id="ARBA00052585"/>
    </source>
</evidence>
<reference evidence="20 21" key="1">
    <citation type="submission" date="2019-12" db="EMBL/GenBank/DDBJ databases">
        <title>Erwinia sp. nov., isolated from droppings of birds in the Qinghai-Tiebt plateau of China.</title>
        <authorList>
            <person name="Ge Y."/>
        </authorList>
    </citation>
    <scope>NUCLEOTIDE SEQUENCE [LARGE SCALE GENOMIC DNA]</scope>
    <source>
        <strain evidence="20 21">J780</strain>
    </source>
</reference>
<organism evidence="20 21">
    <name type="scientific">Erwinia sorbitola</name>
    <dbReference type="NCBI Taxonomy" id="2681984"/>
    <lineage>
        <taxon>Bacteria</taxon>
        <taxon>Pseudomonadati</taxon>
        <taxon>Pseudomonadota</taxon>
        <taxon>Gammaproteobacteria</taxon>
        <taxon>Enterobacterales</taxon>
        <taxon>Erwiniaceae</taxon>
        <taxon>Erwinia</taxon>
    </lineage>
</organism>
<dbReference type="SMART" id="SM01211">
    <property type="entry name" value="GATase_5"/>
    <property type="match status" value="1"/>
</dbReference>
<dbReference type="FunFam" id="3.30.1330.10:FF:000002">
    <property type="entry name" value="Phosphoribosylformylglycinamidine synthase"/>
    <property type="match status" value="1"/>
</dbReference>
<evidence type="ECO:0000256" key="8">
    <source>
        <dbReference type="ARBA" id="ARBA00022755"/>
    </source>
</evidence>
<feature type="domain" description="FGAR-AT PurM N-terminal-like" evidence="19">
    <location>
        <begin position="647"/>
        <end position="806"/>
    </location>
</feature>
<evidence type="ECO:0000259" key="17">
    <source>
        <dbReference type="Pfam" id="PF18072"/>
    </source>
</evidence>
<evidence type="ECO:0000256" key="11">
    <source>
        <dbReference type="ARBA" id="ARBA00022962"/>
    </source>
</evidence>
<dbReference type="FunFam" id="3.90.650.10:FF:000005">
    <property type="entry name" value="Phosphoribosylformylglycinamidine synthase"/>
    <property type="match status" value="1"/>
</dbReference>
<dbReference type="NCBIfam" id="TIGR01735">
    <property type="entry name" value="FGAM_synt"/>
    <property type="match status" value="1"/>
</dbReference>
<dbReference type="Pfam" id="PF18076">
    <property type="entry name" value="FGAR-AT_N"/>
    <property type="match status" value="1"/>
</dbReference>
<dbReference type="InterPro" id="IPR010918">
    <property type="entry name" value="PurM-like_C_dom"/>
</dbReference>
<dbReference type="InterPro" id="IPR055181">
    <property type="entry name" value="FGAR-AT_PurM_N-like"/>
</dbReference>
<evidence type="ECO:0000256" key="1">
    <source>
        <dbReference type="ARBA" id="ARBA00004496"/>
    </source>
</evidence>
<dbReference type="EC" id="6.3.5.3" evidence="14"/>
<protein>
    <recommendedName>
        <fullName evidence="14">Phosphoribosylformylglycinamidine synthase</fullName>
        <shortName evidence="14">FGAM synthase</shortName>
        <shortName evidence="14">FGAMS</shortName>
        <ecNumber evidence="14">6.3.5.3</ecNumber>
    </recommendedName>
    <alternativeName>
        <fullName evidence="14">Formylglycinamide ribonucleotide amidotransferase</fullName>
        <shortName evidence="14">FGAR amidotransferase</shortName>
        <shortName evidence="14">FGAR-AT</shortName>
    </alternativeName>
</protein>
<feature type="binding site" evidence="14">
    <location>
        <position position="883"/>
    </location>
    <ligand>
        <name>Mg(2+)</name>
        <dbReference type="ChEBI" id="CHEBI:18420"/>
    </ligand>
</feature>
<comment type="function">
    <text evidence="13 14">Phosphoribosylformylglycinamidine synthase involved in the purines biosynthetic pathway. Catalyzes the ATP-dependent conversion of formylglycinamide ribonucleotide (FGAR) and glutamine to yield formylglycinamidine ribonucleotide (FGAM) and glutamate.</text>
</comment>
<dbReference type="PROSITE" id="PS51273">
    <property type="entry name" value="GATASE_TYPE_1"/>
    <property type="match status" value="1"/>
</dbReference>
<dbReference type="SUPFAM" id="SSF52317">
    <property type="entry name" value="Class I glutamine amidotransferase-like"/>
    <property type="match status" value="1"/>
</dbReference>
<dbReference type="Gene3D" id="3.90.650.10">
    <property type="entry name" value="PurM-like C-terminal domain"/>
    <property type="match status" value="2"/>
</dbReference>
<dbReference type="HAMAP" id="MF_00419">
    <property type="entry name" value="PurL_1"/>
    <property type="match status" value="1"/>
</dbReference>
<keyword evidence="9 14" id="KW-0067">ATP-binding</keyword>
<name>A0A6I6EA15_9GAMM</name>
<evidence type="ECO:0000256" key="2">
    <source>
        <dbReference type="ARBA" id="ARBA00004920"/>
    </source>
</evidence>
<accession>A0A6I6EA15</accession>
<evidence type="ECO:0000256" key="10">
    <source>
        <dbReference type="ARBA" id="ARBA00022842"/>
    </source>
</evidence>
<feature type="active site" evidence="14">
    <location>
        <position position="1261"/>
    </location>
</feature>
<dbReference type="InterPro" id="IPR036676">
    <property type="entry name" value="PurM-like_C_sf"/>
</dbReference>
<evidence type="ECO:0000259" key="16">
    <source>
        <dbReference type="Pfam" id="PF02769"/>
    </source>
</evidence>
<comment type="subunit">
    <text evidence="14">Monomer.</text>
</comment>
<feature type="domain" description="Phosphoribosylformylglycinamidine synthase N-terminal" evidence="18">
    <location>
        <begin position="36"/>
        <end position="150"/>
    </location>
</feature>
<feature type="binding site" evidence="14">
    <location>
        <position position="717"/>
    </location>
    <ligand>
        <name>Mg(2+)</name>
        <dbReference type="ChEBI" id="CHEBI:18420"/>
    </ligand>
</feature>
<dbReference type="PANTHER" id="PTHR10099">
    <property type="entry name" value="PHOSPHORIBOSYLFORMYLGLYCINAMIDINE SYNTHASE"/>
    <property type="match status" value="1"/>
</dbReference>
<dbReference type="InterPro" id="IPR036604">
    <property type="entry name" value="PurS-like_sf"/>
</dbReference>
<dbReference type="Pfam" id="PF18072">
    <property type="entry name" value="FGAR-AT_linker"/>
    <property type="match status" value="1"/>
</dbReference>
<feature type="binding site" evidence="14">
    <location>
        <position position="677"/>
    </location>
    <ligand>
        <name>ATP</name>
        <dbReference type="ChEBI" id="CHEBI:30616"/>
    </ligand>
</feature>
<dbReference type="InterPro" id="IPR040707">
    <property type="entry name" value="FGAR-AT_N"/>
</dbReference>
<dbReference type="InterPro" id="IPR029062">
    <property type="entry name" value="Class_I_gatase-like"/>
</dbReference>
<keyword evidence="8 14" id="KW-0658">Purine biosynthesis</keyword>
<dbReference type="GO" id="GO:0006189">
    <property type="term" value="P:'de novo' IMP biosynthetic process"/>
    <property type="evidence" value="ECO:0007669"/>
    <property type="project" value="UniProtKB-UniRule"/>
</dbReference>
<dbReference type="FunFam" id="3.40.50.880:FF:000008">
    <property type="entry name" value="Phosphoribosylformylglycinamidine synthase"/>
    <property type="match status" value="1"/>
</dbReference>
<keyword evidence="11 14" id="KW-0315">Glutamine amidotransferase</keyword>
<comment type="catalytic activity">
    <reaction evidence="12 14">
        <text>N(2)-formyl-N(1)-(5-phospho-beta-D-ribosyl)glycinamide + L-glutamine + ATP + H2O = 2-formamido-N(1)-(5-O-phospho-beta-D-ribosyl)acetamidine + L-glutamate + ADP + phosphate + H(+)</text>
        <dbReference type="Rhea" id="RHEA:17129"/>
        <dbReference type="ChEBI" id="CHEBI:15377"/>
        <dbReference type="ChEBI" id="CHEBI:15378"/>
        <dbReference type="ChEBI" id="CHEBI:29985"/>
        <dbReference type="ChEBI" id="CHEBI:30616"/>
        <dbReference type="ChEBI" id="CHEBI:43474"/>
        <dbReference type="ChEBI" id="CHEBI:58359"/>
        <dbReference type="ChEBI" id="CHEBI:147286"/>
        <dbReference type="ChEBI" id="CHEBI:147287"/>
        <dbReference type="ChEBI" id="CHEBI:456216"/>
        <dbReference type="EC" id="6.3.5.3"/>
    </reaction>
</comment>
<evidence type="ECO:0000313" key="20">
    <source>
        <dbReference type="EMBL" id="QGU86634.1"/>
    </source>
</evidence>
<dbReference type="CDD" id="cd02203">
    <property type="entry name" value="PurL_repeat1"/>
    <property type="match status" value="1"/>
</dbReference>
<dbReference type="Proteomes" id="UP000424752">
    <property type="component" value="Chromosome"/>
</dbReference>
<dbReference type="InterPro" id="IPR036921">
    <property type="entry name" value="PurM-like_N_sf"/>
</dbReference>
<dbReference type="SUPFAM" id="SSF56042">
    <property type="entry name" value="PurM C-terminal domain-like"/>
    <property type="match status" value="2"/>
</dbReference>
<feature type="region of interest" description="Disordered" evidence="15">
    <location>
        <begin position="302"/>
        <end position="326"/>
    </location>
</feature>
<dbReference type="PANTHER" id="PTHR10099:SF1">
    <property type="entry name" value="PHOSPHORIBOSYLFORMYLGLYCINAMIDINE SYNTHASE"/>
    <property type="match status" value="1"/>
</dbReference>
<dbReference type="EMBL" id="CP046509">
    <property type="protein sequence ID" value="QGU86634.1"/>
    <property type="molecule type" value="Genomic_DNA"/>
</dbReference>
<feature type="binding site" evidence="14">
    <location>
        <position position="721"/>
    </location>
    <ligand>
        <name>Mg(2+)</name>
        <dbReference type="ChEBI" id="CHEBI:18420"/>
    </ligand>
</feature>
<dbReference type="UniPathway" id="UPA00074">
    <property type="reaction ID" value="UER00128"/>
</dbReference>
<keyword evidence="7 14" id="KW-0547">Nucleotide-binding</keyword>
<feature type="active site" description="Nucleophile" evidence="14">
    <location>
        <position position="1134"/>
    </location>
</feature>
<dbReference type="Pfam" id="PF22689">
    <property type="entry name" value="FGAR-AT_PurM_N-like"/>
    <property type="match status" value="1"/>
</dbReference>
<dbReference type="InterPro" id="IPR041609">
    <property type="entry name" value="PurL_linker"/>
</dbReference>
<dbReference type="CDD" id="cd01740">
    <property type="entry name" value="GATase1_FGAR_AT"/>
    <property type="match status" value="1"/>
</dbReference>
<evidence type="ECO:0000256" key="3">
    <source>
        <dbReference type="ARBA" id="ARBA00008608"/>
    </source>
</evidence>
<proteinExistence type="inferred from homology"/>
<dbReference type="Pfam" id="PF02769">
    <property type="entry name" value="AIRS_C"/>
    <property type="match status" value="2"/>
</dbReference>
<dbReference type="GO" id="GO:0005524">
    <property type="term" value="F:ATP binding"/>
    <property type="evidence" value="ECO:0007669"/>
    <property type="project" value="UniProtKB-UniRule"/>
</dbReference>
<evidence type="ECO:0000313" key="21">
    <source>
        <dbReference type="Proteomes" id="UP000424752"/>
    </source>
</evidence>
<dbReference type="FunFam" id="3.30.1330.10:FF:000005">
    <property type="entry name" value="Phosphoribosylformylglycinamidine synthase"/>
    <property type="match status" value="1"/>
</dbReference>